<dbReference type="PANTHER" id="PTHR20932:SF8">
    <property type="entry name" value="LD22649P"/>
    <property type="match status" value="1"/>
</dbReference>
<evidence type="ECO:0000256" key="1">
    <source>
        <dbReference type="SAM" id="MobiDB-lite"/>
    </source>
</evidence>
<dbReference type="Gene3D" id="3.10.350.10">
    <property type="entry name" value="LysM domain"/>
    <property type="match status" value="1"/>
</dbReference>
<dbReference type="SUPFAM" id="SSF54106">
    <property type="entry name" value="LysM domain"/>
    <property type="match status" value="1"/>
</dbReference>
<dbReference type="AlphaFoldDB" id="A0A0L0HGM3"/>
<evidence type="ECO:0000313" key="3">
    <source>
        <dbReference type="EMBL" id="KND00197.1"/>
    </source>
</evidence>
<organism evidence="3 4">
    <name type="scientific">Spizellomyces punctatus (strain DAOM BR117)</name>
    <dbReference type="NCBI Taxonomy" id="645134"/>
    <lineage>
        <taxon>Eukaryota</taxon>
        <taxon>Fungi</taxon>
        <taxon>Fungi incertae sedis</taxon>
        <taxon>Chytridiomycota</taxon>
        <taxon>Chytridiomycota incertae sedis</taxon>
        <taxon>Chytridiomycetes</taxon>
        <taxon>Spizellomycetales</taxon>
        <taxon>Spizellomycetaceae</taxon>
        <taxon>Spizellomyces</taxon>
    </lineage>
</organism>
<dbReference type="InParanoid" id="A0A0L0HGM3"/>
<dbReference type="CDD" id="cd00118">
    <property type="entry name" value="LysM"/>
    <property type="match status" value="1"/>
</dbReference>
<feature type="region of interest" description="Disordered" evidence="1">
    <location>
        <begin position="414"/>
        <end position="509"/>
    </location>
</feature>
<feature type="compositionally biased region" description="Polar residues" evidence="1">
    <location>
        <begin position="343"/>
        <end position="357"/>
    </location>
</feature>
<dbReference type="RefSeq" id="XP_016608236.1">
    <property type="nucleotide sequence ID" value="XM_016752770.1"/>
</dbReference>
<dbReference type="InterPro" id="IPR045030">
    <property type="entry name" value="LYSM1-4"/>
</dbReference>
<sequence>MQDPWANLNFLSENESSSTTMRGSIAPAADYNGVWVANSDEGLARDGRGKLGAGRKPADRVESTSYERGWKRGRTPSLLDGPFQHEEPIEGWTDFAQALSPDLSSEASRTSRSENGIELTSGERGSLELPSLRTGSAADRVRQEAIAAMGSSTRPLLSLDEIDQLGSVADLTRNDHVPLRRLSLANGEEIDTSSTTMHRVSPNDTLAGVAILYRVKLSELKQANRLWNDDDIKLREFLIIPRNRSLGSATDSAAPSFVSKIPISPPSKIPSAGASTSSSERKPFGKRSVSSPSLAPVAETTEDLLRQIDLDLASTLTTLGNQSWTAGKSSHAGVPYGFPSVLEGNNSGTASNGQSPNKVRRGQVGSLEDVLGLAYGRSRSDSGGSISNPFLAIENWNEWILNKLKYVSNEIASPSREEYSPISTDEDEAESTPQSSFSSPRSSVSSWTARTSWALPSGIRRRTASATSEMPVGPRRELSQTSFGNTPDLLDFGQEPRLEGVRASGHTST</sequence>
<name>A0A0L0HGM3_SPIPD</name>
<dbReference type="PROSITE" id="PS51782">
    <property type="entry name" value="LYSM"/>
    <property type="match status" value="1"/>
</dbReference>
<protein>
    <recommendedName>
        <fullName evidence="2">LysM domain-containing protein</fullName>
    </recommendedName>
</protein>
<dbReference type="OrthoDB" id="2163452at2759"/>
<proteinExistence type="predicted"/>
<dbReference type="STRING" id="645134.A0A0L0HGM3"/>
<dbReference type="SMART" id="SM00257">
    <property type="entry name" value="LysM"/>
    <property type="match status" value="1"/>
</dbReference>
<dbReference type="InterPro" id="IPR018392">
    <property type="entry name" value="LysM"/>
</dbReference>
<keyword evidence="4" id="KW-1185">Reference proteome</keyword>
<dbReference type="Proteomes" id="UP000053201">
    <property type="component" value="Unassembled WGS sequence"/>
</dbReference>
<dbReference type="VEuPathDB" id="FungiDB:SPPG_04536"/>
<feature type="compositionally biased region" description="Low complexity" evidence="1">
    <location>
        <begin position="431"/>
        <end position="446"/>
    </location>
</feature>
<reference evidence="3 4" key="1">
    <citation type="submission" date="2009-08" db="EMBL/GenBank/DDBJ databases">
        <title>The Genome Sequence of Spizellomyces punctatus strain DAOM BR117.</title>
        <authorList>
            <consortium name="The Broad Institute Genome Sequencing Platform"/>
            <person name="Russ C."/>
            <person name="Cuomo C."/>
            <person name="Shea T."/>
            <person name="Young S.K."/>
            <person name="Zeng Q."/>
            <person name="Koehrsen M."/>
            <person name="Haas B."/>
            <person name="Borodovsky M."/>
            <person name="Guigo R."/>
            <person name="Alvarado L."/>
            <person name="Berlin A."/>
            <person name="Bochicchio J."/>
            <person name="Borenstein D."/>
            <person name="Chapman S."/>
            <person name="Chen Z."/>
            <person name="Engels R."/>
            <person name="Freedman E."/>
            <person name="Gellesch M."/>
            <person name="Goldberg J."/>
            <person name="Griggs A."/>
            <person name="Gujja S."/>
            <person name="Heiman D."/>
            <person name="Hepburn T."/>
            <person name="Howarth C."/>
            <person name="Jen D."/>
            <person name="Larson L."/>
            <person name="Lewis B."/>
            <person name="Mehta T."/>
            <person name="Park D."/>
            <person name="Pearson M."/>
            <person name="Roberts A."/>
            <person name="Saif S."/>
            <person name="Shenoy N."/>
            <person name="Sisk P."/>
            <person name="Stolte C."/>
            <person name="Sykes S."/>
            <person name="Thomson T."/>
            <person name="Walk T."/>
            <person name="White J."/>
            <person name="Yandava C."/>
            <person name="Burger G."/>
            <person name="Gray M.W."/>
            <person name="Holland P.W.H."/>
            <person name="King N."/>
            <person name="Lang F.B.F."/>
            <person name="Roger A.J."/>
            <person name="Ruiz-Trillo I."/>
            <person name="Lander E."/>
            <person name="Nusbaum C."/>
        </authorList>
    </citation>
    <scope>NUCLEOTIDE SEQUENCE [LARGE SCALE GENOMIC DNA]</scope>
    <source>
        <strain evidence="3 4">DAOM BR117</strain>
    </source>
</reference>
<evidence type="ECO:0000259" key="2">
    <source>
        <dbReference type="PROSITE" id="PS51782"/>
    </source>
</evidence>
<accession>A0A0L0HGM3</accession>
<feature type="domain" description="LysM" evidence="2">
    <location>
        <begin position="196"/>
        <end position="240"/>
    </location>
</feature>
<dbReference type="EMBL" id="KQ257456">
    <property type="protein sequence ID" value="KND00197.1"/>
    <property type="molecule type" value="Genomic_DNA"/>
</dbReference>
<feature type="region of interest" description="Disordered" evidence="1">
    <location>
        <begin position="42"/>
        <end position="85"/>
    </location>
</feature>
<dbReference type="Pfam" id="PF01476">
    <property type="entry name" value="LysM"/>
    <property type="match status" value="1"/>
</dbReference>
<dbReference type="GeneID" id="27687981"/>
<gene>
    <name evidence="3" type="ORF">SPPG_04536</name>
</gene>
<dbReference type="InterPro" id="IPR036779">
    <property type="entry name" value="LysM_dom_sf"/>
</dbReference>
<feature type="region of interest" description="Disordered" evidence="1">
    <location>
        <begin position="343"/>
        <end position="363"/>
    </location>
</feature>
<feature type="region of interest" description="Disordered" evidence="1">
    <location>
        <begin position="101"/>
        <end position="127"/>
    </location>
</feature>
<feature type="region of interest" description="Disordered" evidence="1">
    <location>
        <begin position="257"/>
        <end position="296"/>
    </location>
</feature>
<dbReference type="PANTHER" id="PTHR20932">
    <property type="entry name" value="LYSM AND PUTATIVE PEPTIDOGLYCAN-BINDING DOMAIN-CONTAINING PROTEIN"/>
    <property type="match status" value="1"/>
</dbReference>
<feature type="compositionally biased region" description="Polar residues" evidence="1">
    <location>
        <begin position="102"/>
        <end position="114"/>
    </location>
</feature>
<evidence type="ECO:0000313" key="4">
    <source>
        <dbReference type="Proteomes" id="UP000053201"/>
    </source>
</evidence>